<evidence type="ECO:0000256" key="2">
    <source>
        <dbReference type="ARBA" id="ARBA00023136"/>
    </source>
</evidence>
<dbReference type="PROSITE" id="PS51123">
    <property type="entry name" value="OMPA_2"/>
    <property type="match status" value="1"/>
</dbReference>
<dbReference type="Pfam" id="PF07676">
    <property type="entry name" value="PD40"/>
    <property type="match status" value="1"/>
</dbReference>
<keyword evidence="2 4" id="KW-0472">Membrane</keyword>
<feature type="domain" description="OmpA-like" evidence="6">
    <location>
        <begin position="562"/>
        <end position="682"/>
    </location>
</feature>
<keyword evidence="3" id="KW-0998">Cell outer membrane</keyword>
<dbReference type="InterPro" id="IPR011990">
    <property type="entry name" value="TPR-like_helical_dom_sf"/>
</dbReference>
<dbReference type="InterPro" id="IPR011659">
    <property type="entry name" value="WD40"/>
</dbReference>
<organism evidence="7 8">
    <name type="scientific">Sediminibacterium ginsengisoli</name>
    <dbReference type="NCBI Taxonomy" id="413434"/>
    <lineage>
        <taxon>Bacteria</taxon>
        <taxon>Pseudomonadati</taxon>
        <taxon>Bacteroidota</taxon>
        <taxon>Chitinophagia</taxon>
        <taxon>Chitinophagales</taxon>
        <taxon>Chitinophagaceae</taxon>
        <taxon>Sediminibacterium</taxon>
    </lineage>
</organism>
<dbReference type="STRING" id="413434.SAMN04488132_103322"/>
<evidence type="ECO:0000256" key="3">
    <source>
        <dbReference type="ARBA" id="ARBA00023237"/>
    </source>
</evidence>
<dbReference type="InterPro" id="IPR006665">
    <property type="entry name" value="OmpA-like"/>
</dbReference>
<dbReference type="PANTHER" id="PTHR30329:SF21">
    <property type="entry name" value="LIPOPROTEIN YIAD-RELATED"/>
    <property type="match status" value="1"/>
</dbReference>
<dbReference type="EMBL" id="FUWH01000003">
    <property type="protein sequence ID" value="SJZ64867.1"/>
    <property type="molecule type" value="Genomic_DNA"/>
</dbReference>
<dbReference type="AlphaFoldDB" id="A0A1T4MDD6"/>
<dbReference type="RefSeq" id="WP_078830800.1">
    <property type="nucleotide sequence ID" value="NZ_FUWH01000003.1"/>
</dbReference>
<feature type="signal peptide" evidence="5">
    <location>
        <begin position="1"/>
        <end position="21"/>
    </location>
</feature>
<dbReference type="InterPro" id="IPR019734">
    <property type="entry name" value="TPR_rpt"/>
</dbReference>
<gene>
    <name evidence="7" type="ORF">SAMN04488132_103322</name>
</gene>
<dbReference type="GO" id="GO:0009279">
    <property type="term" value="C:cell outer membrane"/>
    <property type="evidence" value="ECO:0007669"/>
    <property type="project" value="UniProtKB-SubCell"/>
</dbReference>
<dbReference type="CDD" id="cd07185">
    <property type="entry name" value="OmpA_C-like"/>
    <property type="match status" value="1"/>
</dbReference>
<sequence length="682" mass="76307">MSFKKYSLLFLLMPAAFSLRAQEQPDRLDIAERHFAKMEYSYAAPMYEKLANRRKPKADVLYKLAYCYDEMQQYDKALTWYDTYIKKDSAKAAPAVLRKADILKIQQRYAEAKAIYNEYLLRKPEDTKKIAIRINGCDSAVKWLQEKTTATVKNAAQLNTPYSDWGATFYGKELVFTSEDRDKKVLDRKSRSGEKEYGWTGNPFLRLFTTVPGWQSADSANVKTSFSSLINDHKYHVGPAAFSKKLDTVYFTITSESRLTETVEYVKRSRMAKYNLALFYSVKNAEGKWTELKPFAYNNVSKYSVGHAALNNDGSVLYFASDRPGGYGKTDIWYCIKQANGEWQEPQNCGPLVNTEEEEAFPTVGTSGQLFFSSKGLAGMGGFDIFVTSGNGAVWQTPQNLKPPFNSPYDDFYLTLSADGSGYLSSNRAAGKGSDDIYSFAAFRQVPPPTPVPDAATPKALVLKTIVMNEKDKTVIPNSEIRLTNLERGADWVKQSDAAGQNNFIVEKSKHYTVKAELKGFTSGITAVETLMPPANDTITAIVYMKPQEPAAPVQEAVPFKVGDKFVLENLHYDYDKHNIRPDAAVILDRLVATLNKYPGLQIELSSHTDSRGSDTYNMALSDRRAKAAVEYLVKKGINANRLKAKGYGESMLVNGCSNGVPCSVAEHQANRRTEVKILKID</sequence>
<dbReference type="Gene3D" id="3.30.1330.60">
    <property type="entry name" value="OmpA-like domain"/>
    <property type="match status" value="1"/>
</dbReference>
<dbReference type="Proteomes" id="UP000190888">
    <property type="component" value="Unassembled WGS sequence"/>
</dbReference>
<protein>
    <submittedName>
        <fullName evidence="7">WD40-like Beta Propeller Repeat</fullName>
    </submittedName>
</protein>
<evidence type="ECO:0000256" key="5">
    <source>
        <dbReference type="SAM" id="SignalP"/>
    </source>
</evidence>
<dbReference type="PANTHER" id="PTHR30329">
    <property type="entry name" value="STATOR ELEMENT OF FLAGELLAR MOTOR COMPLEX"/>
    <property type="match status" value="1"/>
</dbReference>
<evidence type="ECO:0000313" key="7">
    <source>
        <dbReference type="EMBL" id="SJZ64867.1"/>
    </source>
</evidence>
<keyword evidence="8" id="KW-1185">Reference proteome</keyword>
<dbReference type="SUPFAM" id="SSF82171">
    <property type="entry name" value="DPP6 N-terminal domain-like"/>
    <property type="match status" value="1"/>
</dbReference>
<evidence type="ECO:0000313" key="8">
    <source>
        <dbReference type="Proteomes" id="UP000190888"/>
    </source>
</evidence>
<keyword evidence="5" id="KW-0732">Signal</keyword>
<evidence type="ECO:0000256" key="1">
    <source>
        <dbReference type="ARBA" id="ARBA00004442"/>
    </source>
</evidence>
<dbReference type="InterPro" id="IPR036737">
    <property type="entry name" value="OmpA-like_sf"/>
</dbReference>
<feature type="chain" id="PRO_5012413909" evidence="5">
    <location>
        <begin position="22"/>
        <end position="682"/>
    </location>
</feature>
<dbReference type="SUPFAM" id="SSF48452">
    <property type="entry name" value="TPR-like"/>
    <property type="match status" value="1"/>
</dbReference>
<dbReference type="Gene3D" id="1.25.40.10">
    <property type="entry name" value="Tetratricopeptide repeat domain"/>
    <property type="match status" value="1"/>
</dbReference>
<dbReference type="SUPFAM" id="SSF103088">
    <property type="entry name" value="OmpA-like"/>
    <property type="match status" value="1"/>
</dbReference>
<dbReference type="PRINTS" id="PR01021">
    <property type="entry name" value="OMPADOMAIN"/>
</dbReference>
<proteinExistence type="predicted"/>
<reference evidence="7 8" key="1">
    <citation type="submission" date="2017-02" db="EMBL/GenBank/DDBJ databases">
        <authorList>
            <person name="Peterson S.W."/>
        </authorList>
    </citation>
    <scope>NUCLEOTIDE SEQUENCE [LARGE SCALE GENOMIC DNA]</scope>
    <source>
        <strain evidence="7 8">DSM 22335</strain>
    </source>
</reference>
<dbReference type="Pfam" id="PF00691">
    <property type="entry name" value="OmpA"/>
    <property type="match status" value="1"/>
</dbReference>
<dbReference type="InterPro" id="IPR006664">
    <property type="entry name" value="OMP_bac"/>
</dbReference>
<evidence type="ECO:0000256" key="4">
    <source>
        <dbReference type="PROSITE-ProRule" id="PRU00473"/>
    </source>
</evidence>
<comment type="subcellular location">
    <subcellularLocation>
        <location evidence="1">Cell outer membrane</location>
    </subcellularLocation>
</comment>
<dbReference type="InterPro" id="IPR050330">
    <property type="entry name" value="Bact_OuterMem_StrucFunc"/>
</dbReference>
<name>A0A1T4MDD6_9BACT</name>
<dbReference type="SMART" id="SM00028">
    <property type="entry name" value="TPR"/>
    <property type="match status" value="2"/>
</dbReference>
<evidence type="ECO:0000259" key="6">
    <source>
        <dbReference type="PROSITE" id="PS51123"/>
    </source>
</evidence>
<dbReference type="OrthoDB" id="9809364at2"/>
<accession>A0A1T4MDD6</accession>